<dbReference type="PROSITE" id="PS00028">
    <property type="entry name" value="ZINC_FINGER_C2H2_1"/>
    <property type="match status" value="3"/>
</dbReference>
<feature type="domain" description="C2H2-type" evidence="6">
    <location>
        <begin position="292"/>
        <end position="320"/>
    </location>
</feature>
<reference evidence="7" key="1">
    <citation type="submission" date="2021-09" db="EMBL/GenBank/DDBJ databases">
        <authorList>
            <person name="Martin H S."/>
        </authorList>
    </citation>
    <scope>NUCLEOTIDE SEQUENCE</scope>
</reference>
<dbReference type="Proteomes" id="UP000789524">
    <property type="component" value="Unassembled WGS sequence"/>
</dbReference>
<evidence type="ECO:0000256" key="2">
    <source>
        <dbReference type="ARBA" id="ARBA00022737"/>
    </source>
</evidence>
<evidence type="ECO:0000256" key="3">
    <source>
        <dbReference type="ARBA" id="ARBA00022771"/>
    </source>
</evidence>
<dbReference type="GO" id="GO:0008270">
    <property type="term" value="F:zinc ion binding"/>
    <property type="evidence" value="ECO:0007669"/>
    <property type="project" value="UniProtKB-KW"/>
</dbReference>
<evidence type="ECO:0000313" key="8">
    <source>
        <dbReference type="Proteomes" id="UP000789524"/>
    </source>
</evidence>
<gene>
    <name evidence="7" type="ORF">DCHRY22_LOCUS7002</name>
</gene>
<keyword evidence="3 5" id="KW-0863">Zinc-finger</keyword>
<dbReference type="SUPFAM" id="SSF57667">
    <property type="entry name" value="beta-beta-alpha zinc fingers"/>
    <property type="match status" value="2"/>
</dbReference>
<evidence type="ECO:0000313" key="7">
    <source>
        <dbReference type="EMBL" id="CAG9566347.1"/>
    </source>
</evidence>
<dbReference type="Gene3D" id="3.30.160.60">
    <property type="entry name" value="Classic Zinc Finger"/>
    <property type="match status" value="4"/>
</dbReference>
<keyword evidence="1" id="KW-0479">Metal-binding</keyword>
<comment type="caution">
    <text evidence="7">The sequence shown here is derived from an EMBL/GenBank/DDBJ whole genome shotgun (WGS) entry which is preliminary data.</text>
</comment>
<evidence type="ECO:0000256" key="1">
    <source>
        <dbReference type="ARBA" id="ARBA00022723"/>
    </source>
</evidence>
<keyword evidence="8" id="KW-1185">Reference proteome</keyword>
<dbReference type="Pfam" id="PF00096">
    <property type="entry name" value="zf-C2H2"/>
    <property type="match status" value="1"/>
</dbReference>
<protein>
    <submittedName>
        <fullName evidence="7">(African queen) hypothetical protein</fullName>
    </submittedName>
</protein>
<evidence type="ECO:0000256" key="5">
    <source>
        <dbReference type="PROSITE-ProRule" id="PRU00042"/>
    </source>
</evidence>
<keyword evidence="2" id="KW-0677">Repeat</keyword>
<dbReference type="AlphaFoldDB" id="A0A8J2QNE9"/>
<dbReference type="PANTHER" id="PTHR24379">
    <property type="entry name" value="KRAB AND ZINC FINGER DOMAIN-CONTAINING"/>
    <property type="match status" value="1"/>
</dbReference>
<dbReference type="SMART" id="SM00355">
    <property type="entry name" value="ZnF_C2H2"/>
    <property type="match status" value="8"/>
</dbReference>
<dbReference type="PROSITE" id="PS50157">
    <property type="entry name" value="ZINC_FINGER_C2H2_2"/>
    <property type="match status" value="2"/>
</dbReference>
<keyword evidence="4" id="KW-0862">Zinc</keyword>
<sequence>MEETVTNASDVENVKLKRCTDWLRQQNNPDKLTRQNQNDIQFIIETNAHRKKFFLSAAEDEATVPNGVDENTPEPAIVPLTRLRKDKIHMQCEWQACKKFFNDYEVFQKHVTKHASDLHVIDMEDDVDYVCLWDICGHRTKDFVEMVRHICYHSYHARLLAIGYNARATLKLEQCKKDSSRRNILPALKSDYCYHIKHHIYYSDNHLCSWAGCGATFSRRRLLVLHLRSHTQEKTIACFHCGRHFGCNRKLSDHLARQNVDPSTGYPCNMCGTVLASAYLQREHARQHVSAYACTLCDMSATTPAALAHHVRYRHLADHARTFACPHCIYRAVTKCDLSKHILTHTRKAKKKTKVDSDDSDISDTEVKKKKEPKKYVCHLCQKDSKIFSRGTRLTTHLVKVHGAQWPFGHSRFRYQISEDGMYRLTTTRFEVLEVSKKIVDGYSGPKESLTNTFEFDLKQTAEATETTPKRFEITLKNTNKNDEVAKQSEAVEILMCDVDVQGNIISTETIKSDVVYT</sequence>
<dbReference type="InterPro" id="IPR036236">
    <property type="entry name" value="Znf_C2H2_sf"/>
</dbReference>
<evidence type="ECO:0000256" key="4">
    <source>
        <dbReference type="ARBA" id="ARBA00022833"/>
    </source>
</evidence>
<dbReference type="InterPro" id="IPR013087">
    <property type="entry name" value="Znf_C2H2_type"/>
</dbReference>
<feature type="domain" description="C2H2-type" evidence="6">
    <location>
        <begin position="206"/>
        <end position="235"/>
    </location>
</feature>
<organism evidence="7 8">
    <name type="scientific">Danaus chrysippus</name>
    <name type="common">African queen</name>
    <dbReference type="NCBI Taxonomy" id="151541"/>
    <lineage>
        <taxon>Eukaryota</taxon>
        <taxon>Metazoa</taxon>
        <taxon>Ecdysozoa</taxon>
        <taxon>Arthropoda</taxon>
        <taxon>Hexapoda</taxon>
        <taxon>Insecta</taxon>
        <taxon>Pterygota</taxon>
        <taxon>Neoptera</taxon>
        <taxon>Endopterygota</taxon>
        <taxon>Lepidoptera</taxon>
        <taxon>Glossata</taxon>
        <taxon>Ditrysia</taxon>
        <taxon>Papilionoidea</taxon>
        <taxon>Nymphalidae</taxon>
        <taxon>Danainae</taxon>
        <taxon>Danaini</taxon>
        <taxon>Danaina</taxon>
        <taxon>Danaus</taxon>
        <taxon>Anosia</taxon>
    </lineage>
</organism>
<dbReference type="EMBL" id="CAKASE010000056">
    <property type="protein sequence ID" value="CAG9566347.1"/>
    <property type="molecule type" value="Genomic_DNA"/>
</dbReference>
<evidence type="ECO:0000259" key="6">
    <source>
        <dbReference type="PROSITE" id="PS50157"/>
    </source>
</evidence>
<dbReference type="PANTHER" id="PTHR24379:SF121">
    <property type="entry name" value="C2H2-TYPE DOMAIN-CONTAINING PROTEIN"/>
    <property type="match status" value="1"/>
</dbReference>
<accession>A0A8J2QNE9</accession>
<proteinExistence type="predicted"/>
<name>A0A8J2QNE9_9NEOP</name>
<dbReference type="OrthoDB" id="10039931at2759"/>